<protein>
    <recommendedName>
        <fullName evidence="4">Retrotransposon gag domain-containing protein</fullName>
    </recommendedName>
</protein>
<feature type="compositionally biased region" description="Low complexity" evidence="1">
    <location>
        <begin position="179"/>
        <end position="191"/>
    </location>
</feature>
<reference evidence="2 3" key="1">
    <citation type="journal article" date="2016" name="Mol. Biol. Evol.">
        <title>Comparative Genomics of Early-Diverging Mushroom-Forming Fungi Provides Insights into the Origins of Lignocellulose Decay Capabilities.</title>
        <authorList>
            <person name="Nagy L.G."/>
            <person name="Riley R."/>
            <person name="Tritt A."/>
            <person name="Adam C."/>
            <person name="Daum C."/>
            <person name="Floudas D."/>
            <person name="Sun H."/>
            <person name="Yadav J.S."/>
            <person name="Pangilinan J."/>
            <person name="Larsson K.H."/>
            <person name="Matsuura K."/>
            <person name="Barry K."/>
            <person name="Labutti K."/>
            <person name="Kuo R."/>
            <person name="Ohm R.A."/>
            <person name="Bhattacharya S.S."/>
            <person name="Shirouzu T."/>
            <person name="Yoshinaga Y."/>
            <person name="Martin F.M."/>
            <person name="Grigoriev I.V."/>
            <person name="Hibbett D.S."/>
        </authorList>
    </citation>
    <scope>NUCLEOTIDE SEQUENCE [LARGE SCALE GENOMIC DNA]</scope>
    <source>
        <strain evidence="2 3">CBS 109695</strain>
    </source>
</reference>
<feature type="compositionally biased region" description="Polar residues" evidence="1">
    <location>
        <begin position="528"/>
        <end position="540"/>
    </location>
</feature>
<dbReference type="Proteomes" id="UP000076532">
    <property type="component" value="Unassembled WGS sequence"/>
</dbReference>
<feature type="compositionally biased region" description="Low complexity" evidence="1">
    <location>
        <begin position="225"/>
        <end position="236"/>
    </location>
</feature>
<feature type="compositionally biased region" description="Polar residues" evidence="1">
    <location>
        <begin position="192"/>
        <end position="217"/>
    </location>
</feature>
<feature type="compositionally biased region" description="Polar residues" evidence="1">
    <location>
        <begin position="453"/>
        <end position="492"/>
    </location>
</feature>
<dbReference type="AlphaFoldDB" id="A0A166W1U5"/>
<dbReference type="OrthoDB" id="3260975at2759"/>
<feature type="region of interest" description="Disordered" evidence="1">
    <location>
        <begin position="169"/>
        <end position="239"/>
    </location>
</feature>
<evidence type="ECO:0000256" key="1">
    <source>
        <dbReference type="SAM" id="MobiDB-lite"/>
    </source>
</evidence>
<keyword evidence="3" id="KW-1185">Reference proteome</keyword>
<sequence length="712" mass="79333">MAQGQLGMSRFREGRGKHIHVEVQRVLDANKLTRTRKTSKLVATNASTPRPQFIQSATMRAHCSDPENSQGHRPSISPKSTQDTYARLSKRTVYLRLIDSEHIQTRLEEIPSQRGDDSGLNLATSRNRIGSANLRSYQQLLAQRANEEHDRNSQQAARDLRILRRRHTIANPSAHSPESSDTSTLSDLTLSPKSVTSPTRSNTLDLASPTRSNTLDITSPPTTPTTPTHNTTQTIPSITSVMSRMTYDFPLFTGDIDETTDADTKTDTPIQWLGKLERGFTATTKDDEKIYAFRVNLERGSPAQAWWQGIADTDKDTWDKVVALFKTQWPTTKPPAAGMPAKKALLLNMKLEESKLGEMEGAGKHENYTHIKWADRAQKLWKGLNDPSGHLIDQIRPNLPKALLDSIAIAAADRNDGTKFFEAIRLVDVERMMERRGELKTLRELEERVGALSVSTQNTNPLRFQPTNSPSPTTHYYQPTTYLPAQTPQQSYTPPHRRVPTTQTPPTPAPQYQQTGREVPPHLLMTPHGQQQNQLPTPGNSPADAGWMNYHSLANGEVSRLLGLLLKRRAGIESNPYPDTPDGQLAVYILAYANWYSGVVAPPPSRRLRLAGARCKHATAGVWFSRAGMLGRTELINRTSVGSLGPSAFVPSYAGASRLRLGVLHLRVRVMSLPQISADWVCIGAQPLIRRYQLDGVRRGLEFGIWAVESRY</sequence>
<evidence type="ECO:0000313" key="3">
    <source>
        <dbReference type="Proteomes" id="UP000076532"/>
    </source>
</evidence>
<name>A0A166W1U5_9AGAM</name>
<evidence type="ECO:0008006" key="4">
    <source>
        <dbReference type="Google" id="ProtNLM"/>
    </source>
</evidence>
<proteinExistence type="predicted"/>
<feature type="compositionally biased region" description="Polar residues" evidence="1">
    <location>
        <begin position="66"/>
        <end position="84"/>
    </location>
</feature>
<evidence type="ECO:0000313" key="2">
    <source>
        <dbReference type="EMBL" id="KZP33295.1"/>
    </source>
</evidence>
<feature type="region of interest" description="Disordered" evidence="1">
    <location>
        <begin position="61"/>
        <end position="84"/>
    </location>
</feature>
<feature type="region of interest" description="Disordered" evidence="1">
    <location>
        <begin position="453"/>
        <end position="544"/>
    </location>
</feature>
<accession>A0A166W1U5</accession>
<gene>
    <name evidence="2" type="ORF">FIBSPDRAFT_882047</name>
</gene>
<dbReference type="EMBL" id="KV417483">
    <property type="protein sequence ID" value="KZP33295.1"/>
    <property type="molecule type" value="Genomic_DNA"/>
</dbReference>
<organism evidence="2 3">
    <name type="scientific">Athelia psychrophila</name>
    <dbReference type="NCBI Taxonomy" id="1759441"/>
    <lineage>
        <taxon>Eukaryota</taxon>
        <taxon>Fungi</taxon>
        <taxon>Dikarya</taxon>
        <taxon>Basidiomycota</taxon>
        <taxon>Agaricomycotina</taxon>
        <taxon>Agaricomycetes</taxon>
        <taxon>Agaricomycetidae</taxon>
        <taxon>Atheliales</taxon>
        <taxon>Atheliaceae</taxon>
        <taxon>Athelia</taxon>
    </lineage>
</organism>